<reference evidence="3 4" key="1">
    <citation type="submission" date="2017-09" db="EMBL/GenBank/DDBJ databases">
        <title>Genome sequencing of Besnoitia besnoiti strain Bb-Ger1.</title>
        <authorList>
            <person name="Schares G."/>
            <person name="Venepally P."/>
            <person name="Lorenzi H.A."/>
        </authorList>
    </citation>
    <scope>NUCLEOTIDE SEQUENCE [LARGE SCALE GENOMIC DNA]</scope>
    <source>
        <strain evidence="3 4">Bb-Ger1</strain>
    </source>
</reference>
<feature type="compositionally biased region" description="Pro residues" evidence="1">
    <location>
        <begin position="113"/>
        <end position="122"/>
    </location>
</feature>
<evidence type="ECO:0000256" key="2">
    <source>
        <dbReference type="SAM" id="SignalP"/>
    </source>
</evidence>
<feature type="region of interest" description="Disordered" evidence="1">
    <location>
        <begin position="640"/>
        <end position="711"/>
    </location>
</feature>
<evidence type="ECO:0000256" key="1">
    <source>
        <dbReference type="SAM" id="MobiDB-lite"/>
    </source>
</evidence>
<feature type="region of interest" description="Disordered" evidence="1">
    <location>
        <begin position="525"/>
        <end position="563"/>
    </location>
</feature>
<name>A0A2A9MCC9_BESBE</name>
<feature type="chain" id="PRO_5012382919" description="Transmembrane protein" evidence="2">
    <location>
        <begin position="24"/>
        <end position="711"/>
    </location>
</feature>
<feature type="compositionally biased region" description="Acidic residues" evidence="1">
    <location>
        <begin position="702"/>
        <end position="711"/>
    </location>
</feature>
<dbReference type="GeneID" id="40313448"/>
<feature type="region of interest" description="Disordered" evidence="1">
    <location>
        <begin position="576"/>
        <end position="612"/>
    </location>
</feature>
<feature type="compositionally biased region" description="Low complexity" evidence="1">
    <location>
        <begin position="601"/>
        <end position="612"/>
    </location>
</feature>
<feature type="region of interest" description="Disordered" evidence="1">
    <location>
        <begin position="38"/>
        <end position="129"/>
    </location>
</feature>
<dbReference type="OrthoDB" id="333846at2759"/>
<keyword evidence="2" id="KW-0732">Signal</keyword>
<comment type="caution">
    <text evidence="3">The sequence shown here is derived from an EMBL/GenBank/DDBJ whole genome shotgun (WGS) entry which is preliminary data.</text>
</comment>
<dbReference type="EMBL" id="NWUJ01000009">
    <property type="protein sequence ID" value="PFH33323.1"/>
    <property type="molecule type" value="Genomic_DNA"/>
</dbReference>
<dbReference type="RefSeq" id="XP_029217332.1">
    <property type="nucleotide sequence ID" value="XM_029366872.1"/>
</dbReference>
<feature type="signal peptide" evidence="2">
    <location>
        <begin position="1"/>
        <end position="23"/>
    </location>
</feature>
<gene>
    <name evidence="3" type="ORF">BESB_085220</name>
</gene>
<proteinExistence type="predicted"/>
<feature type="compositionally biased region" description="Gly residues" evidence="1">
    <location>
        <begin position="41"/>
        <end position="55"/>
    </location>
</feature>
<accession>A0A2A9MCC9</accession>
<evidence type="ECO:0000313" key="4">
    <source>
        <dbReference type="Proteomes" id="UP000224006"/>
    </source>
</evidence>
<organism evidence="3 4">
    <name type="scientific">Besnoitia besnoiti</name>
    <name type="common">Apicomplexan protozoan</name>
    <dbReference type="NCBI Taxonomy" id="94643"/>
    <lineage>
        <taxon>Eukaryota</taxon>
        <taxon>Sar</taxon>
        <taxon>Alveolata</taxon>
        <taxon>Apicomplexa</taxon>
        <taxon>Conoidasida</taxon>
        <taxon>Coccidia</taxon>
        <taxon>Eucoccidiorida</taxon>
        <taxon>Eimeriorina</taxon>
        <taxon>Sarcocystidae</taxon>
        <taxon>Besnoitia</taxon>
    </lineage>
</organism>
<feature type="compositionally biased region" description="Polar residues" evidence="1">
    <location>
        <begin position="646"/>
        <end position="655"/>
    </location>
</feature>
<evidence type="ECO:0000313" key="3">
    <source>
        <dbReference type="EMBL" id="PFH33323.1"/>
    </source>
</evidence>
<evidence type="ECO:0008006" key="5">
    <source>
        <dbReference type="Google" id="ProtNLM"/>
    </source>
</evidence>
<feature type="compositionally biased region" description="Low complexity" evidence="1">
    <location>
        <begin position="549"/>
        <end position="563"/>
    </location>
</feature>
<dbReference type="Proteomes" id="UP000224006">
    <property type="component" value="Chromosome VIII"/>
</dbReference>
<dbReference type="AlphaFoldDB" id="A0A2A9MCC9"/>
<sequence length="711" mass="72551">MQPLPTIGCFVGSALFLLSAVSGSHYSTWQAFHANDSDVSRGGGRAGGVQGGGSSGPVNYAGQQFFHPRQQGMYGAHSQGGPAEQPVRAPAAAPSNGGPVVRGYSTAVSRTSPPVPPPPSYRHPPAYSQGSSVYAAPQGAAGYSHVGPSAGAPATGAAYLWTSSRDNVWMLTAAGKAMSSVRQKLGNLSRGLGISVLGDGDPLEIVYGEFVRLVRMIIRLSAFCETGHLTSLLPSTVLGSGTAEALSLRESERQAAKVIAIARPVLQEAAALVELLYSSPTEEAVKKASIAFQEKVSVFRGAANGFRSHLQALRGAVRSRLEDCSPVVQTPRLKNTIQSLWKRTTARANSVIKYTLQVAERLPSIMFANLAALREGITPESRADFRLTDKVLSVSELMDTIQSRASSVRTYNAKLETAINEVVAPGGTTSAAAPPTPSLLGGTLGAGTATGLLLGASTLHGGLTGGSLPGLLPFSSSYGWPGGLGMGTGTAGLGLGAPAAFTLSGGLWDVGGTGRLSVASLGGNASGDPLTGRPAQGLGQTPHEGMLVPSWAPSSPVHPAPASTGLPVSVGAVAAAAESQLPGEEASPSTGDADLWLPPETKTTAASASGTHSTVIMPPAAEAAIPTAMHGLDLSLRRVEEDAGRSTVTETTGRQSPEAGVLESPEASDDDAGEGSPGKPGKSNPSGMARDSLFAFGQRSDTEEDPSDEMN</sequence>
<dbReference type="VEuPathDB" id="ToxoDB:BESB_085220"/>
<protein>
    <recommendedName>
        <fullName evidence="5">Transmembrane protein</fullName>
    </recommendedName>
</protein>
<keyword evidence="4" id="KW-1185">Reference proteome</keyword>
<dbReference type="KEGG" id="bbes:BESB_085220"/>